<evidence type="ECO:0000256" key="6">
    <source>
        <dbReference type="ARBA" id="ARBA00022679"/>
    </source>
</evidence>
<reference evidence="15 16" key="1">
    <citation type="submission" date="2016-10" db="EMBL/GenBank/DDBJ databases">
        <authorList>
            <person name="de Groot N.N."/>
        </authorList>
    </citation>
    <scope>NUCLEOTIDE SEQUENCE [LARGE SCALE GENOMIC DNA]</scope>
    <source>
        <strain evidence="15 16">DSM 13760</strain>
    </source>
</reference>
<proteinExistence type="predicted"/>
<dbReference type="SMART" id="SM00304">
    <property type="entry name" value="HAMP"/>
    <property type="match status" value="1"/>
</dbReference>
<dbReference type="InterPro" id="IPR003594">
    <property type="entry name" value="HATPase_dom"/>
</dbReference>
<evidence type="ECO:0000256" key="10">
    <source>
        <dbReference type="ARBA" id="ARBA00023012"/>
    </source>
</evidence>
<dbReference type="Gene3D" id="6.10.340.10">
    <property type="match status" value="1"/>
</dbReference>
<evidence type="ECO:0000256" key="11">
    <source>
        <dbReference type="ARBA" id="ARBA00023136"/>
    </source>
</evidence>
<evidence type="ECO:0000256" key="4">
    <source>
        <dbReference type="ARBA" id="ARBA00015735"/>
    </source>
</evidence>
<dbReference type="SUPFAM" id="SSF47384">
    <property type="entry name" value="Homodimeric domain of signal transducing histidine kinase"/>
    <property type="match status" value="1"/>
</dbReference>
<dbReference type="STRING" id="142588.SAMN04488559_13010"/>
<feature type="transmembrane region" description="Helical" evidence="12">
    <location>
        <begin position="21"/>
        <end position="44"/>
    </location>
</feature>
<dbReference type="PROSITE" id="PS50885">
    <property type="entry name" value="HAMP"/>
    <property type="match status" value="1"/>
</dbReference>
<evidence type="ECO:0000256" key="9">
    <source>
        <dbReference type="ARBA" id="ARBA00022989"/>
    </source>
</evidence>
<dbReference type="Gene3D" id="3.30.565.10">
    <property type="entry name" value="Histidine kinase-like ATPase, C-terminal domain"/>
    <property type="match status" value="1"/>
</dbReference>
<dbReference type="InterPro" id="IPR036890">
    <property type="entry name" value="HATPase_C_sf"/>
</dbReference>
<dbReference type="PRINTS" id="PR00344">
    <property type="entry name" value="BCTRLSENSOR"/>
</dbReference>
<dbReference type="PANTHER" id="PTHR45528:SF12">
    <property type="entry name" value="SENSOR HISTIDINE KINASE ARSS"/>
    <property type="match status" value="1"/>
</dbReference>
<sequence>MKKIRWRDVKESMRKGVHSLTWKWTIGAAIAIFFTYSMFTVAIYQGFTNMMMAQEHTNVNDTLLSIIEKLKNGPDHLTKDLIHQKLRTDAYEASLKEEVDEETDYNENFIYAQLFEKGVSVSVYNAEQELLYQSVPTDVRFKISEYPVIKELMIDGEDGLVGVAPVVSKDKVIGYVQITNELLKYHALSSKVLMAMLLLGAFALIVSGLLGYLLALNFLKPLKTMTRTMNDIRQDMQSTSRMPVTDGEDEISNLTTIFNEMLDNIQRYMEQQQRFVEDASHELRTPVAIMEGHLKLLNRWGKEDPEVLNESLNASLQEIERMKNLVQEMLDLSRAEQVEMFYQNKVTPIKEVIDQTYTNFSMIYPDFTFNMDNELTAAMQVKIYRNHLEQILIILLDNAVKYSTDRKEIHISASQDGHAVQIAIQDFGEGVSTEDLQRIFNRFFRVDKARSRQKGGNGLGLSIAKQLIDGYQGTISADSVVGHGTTFRISLPLVLTKK</sequence>
<dbReference type="FunFam" id="3.30.565.10:FF:000006">
    <property type="entry name" value="Sensor histidine kinase WalK"/>
    <property type="match status" value="1"/>
</dbReference>
<dbReference type="Gene3D" id="1.10.287.130">
    <property type="match status" value="1"/>
</dbReference>
<dbReference type="CDD" id="cd00082">
    <property type="entry name" value="HisKA"/>
    <property type="match status" value="1"/>
</dbReference>
<evidence type="ECO:0000259" key="14">
    <source>
        <dbReference type="PROSITE" id="PS50885"/>
    </source>
</evidence>
<dbReference type="Pfam" id="PF00512">
    <property type="entry name" value="HisKA"/>
    <property type="match status" value="1"/>
</dbReference>
<dbReference type="GO" id="GO:0000155">
    <property type="term" value="F:phosphorelay sensor kinase activity"/>
    <property type="evidence" value="ECO:0007669"/>
    <property type="project" value="InterPro"/>
</dbReference>
<dbReference type="InterPro" id="IPR003661">
    <property type="entry name" value="HisK_dim/P_dom"/>
</dbReference>
<evidence type="ECO:0000256" key="1">
    <source>
        <dbReference type="ARBA" id="ARBA00000085"/>
    </source>
</evidence>
<dbReference type="PANTHER" id="PTHR45528">
    <property type="entry name" value="SENSOR HISTIDINE KINASE CPXA"/>
    <property type="match status" value="1"/>
</dbReference>
<evidence type="ECO:0000256" key="2">
    <source>
        <dbReference type="ARBA" id="ARBA00004141"/>
    </source>
</evidence>
<comment type="subcellular location">
    <subcellularLocation>
        <location evidence="2">Membrane</location>
        <topology evidence="2">Multi-pass membrane protein</topology>
    </subcellularLocation>
</comment>
<dbReference type="PROSITE" id="PS50109">
    <property type="entry name" value="HIS_KIN"/>
    <property type="match status" value="1"/>
</dbReference>
<evidence type="ECO:0000313" key="16">
    <source>
        <dbReference type="Proteomes" id="UP000198948"/>
    </source>
</evidence>
<dbReference type="EMBL" id="FOHA01000030">
    <property type="protein sequence ID" value="SES08629.1"/>
    <property type="molecule type" value="Genomic_DNA"/>
</dbReference>
<keyword evidence="7 12" id="KW-0812">Transmembrane</keyword>
<keyword evidence="8 15" id="KW-0418">Kinase</keyword>
<keyword evidence="11 12" id="KW-0472">Membrane</keyword>
<feature type="domain" description="HAMP" evidence="14">
    <location>
        <begin position="216"/>
        <end position="270"/>
    </location>
</feature>
<accession>A0A1H9UGZ2</accession>
<dbReference type="GO" id="GO:0016020">
    <property type="term" value="C:membrane"/>
    <property type="evidence" value="ECO:0007669"/>
    <property type="project" value="UniProtKB-SubCell"/>
</dbReference>
<comment type="catalytic activity">
    <reaction evidence="1">
        <text>ATP + protein L-histidine = ADP + protein N-phospho-L-histidine.</text>
        <dbReference type="EC" id="2.7.13.3"/>
    </reaction>
</comment>
<feature type="transmembrane region" description="Helical" evidence="12">
    <location>
        <begin position="192"/>
        <end position="219"/>
    </location>
</feature>
<keyword evidence="9 12" id="KW-1133">Transmembrane helix</keyword>
<dbReference type="Pfam" id="PF18719">
    <property type="entry name" value="ArlS_N"/>
    <property type="match status" value="1"/>
</dbReference>
<evidence type="ECO:0000256" key="8">
    <source>
        <dbReference type="ARBA" id="ARBA00022777"/>
    </source>
</evidence>
<evidence type="ECO:0000256" key="5">
    <source>
        <dbReference type="ARBA" id="ARBA00022553"/>
    </source>
</evidence>
<dbReference type="FunFam" id="1.10.287.130:FF:000001">
    <property type="entry name" value="Two-component sensor histidine kinase"/>
    <property type="match status" value="1"/>
</dbReference>
<feature type="domain" description="Histidine kinase" evidence="13">
    <location>
        <begin position="278"/>
        <end position="495"/>
    </location>
</feature>
<evidence type="ECO:0000256" key="12">
    <source>
        <dbReference type="SAM" id="Phobius"/>
    </source>
</evidence>
<dbReference type="SMART" id="SM00388">
    <property type="entry name" value="HisKA"/>
    <property type="match status" value="1"/>
</dbReference>
<dbReference type="Pfam" id="PF02518">
    <property type="entry name" value="HATPase_c"/>
    <property type="match status" value="1"/>
</dbReference>
<dbReference type="SMART" id="SM00387">
    <property type="entry name" value="HATPase_c"/>
    <property type="match status" value="1"/>
</dbReference>
<dbReference type="InterPro" id="IPR041610">
    <property type="entry name" value="ArlS_N"/>
</dbReference>
<protein>
    <recommendedName>
        <fullName evidence="4">Signal transduction histidine-protein kinase ArlS</fullName>
        <ecNumber evidence="3">2.7.13.3</ecNumber>
    </recommendedName>
</protein>
<dbReference type="InterPro" id="IPR003660">
    <property type="entry name" value="HAMP_dom"/>
</dbReference>
<dbReference type="InterPro" id="IPR036097">
    <property type="entry name" value="HisK_dim/P_sf"/>
</dbReference>
<dbReference type="CDD" id="cd06225">
    <property type="entry name" value="HAMP"/>
    <property type="match status" value="1"/>
</dbReference>
<evidence type="ECO:0000259" key="13">
    <source>
        <dbReference type="PROSITE" id="PS50109"/>
    </source>
</evidence>
<dbReference type="SUPFAM" id="SSF55874">
    <property type="entry name" value="ATPase domain of HSP90 chaperone/DNA topoisomerase II/histidine kinase"/>
    <property type="match status" value="1"/>
</dbReference>
<evidence type="ECO:0000313" key="15">
    <source>
        <dbReference type="EMBL" id="SES08629.1"/>
    </source>
</evidence>
<name>A0A1H9UGZ2_9LACT</name>
<dbReference type="Proteomes" id="UP000198948">
    <property type="component" value="Unassembled WGS sequence"/>
</dbReference>
<evidence type="ECO:0000256" key="7">
    <source>
        <dbReference type="ARBA" id="ARBA00022692"/>
    </source>
</evidence>
<dbReference type="AlphaFoldDB" id="A0A1H9UGZ2"/>
<dbReference type="SUPFAM" id="SSF158472">
    <property type="entry name" value="HAMP domain-like"/>
    <property type="match status" value="1"/>
</dbReference>
<keyword evidence="10" id="KW-0902">Two-component regulatory system</keyword>
<dbReference type="InterPro" id="IPR050398">
    <property type="entry name" value="HssS/ArlS-like"/>
</dbReference>
<evidence type="ECO:0000256" key="3">
    <source>
        <dbReference type="ARBA" id="ARBA00012438"/>
    </source>
</evidence>
<keyword evidence="5" id="KW-0597">Phosphoprotein</keyword>
<dbReference type="RefSeq" id="WP_245706288.1">
    <property type="nucleotide sequence ID" value="NZ_FOHA01000030.1"/>
</dbReference>
<dbReference type="EC" id="2.7.13.3" evidence="3"/>
<gene>
    <name evidence="15" type="ORF">SAMN04488559_13010</name>
</gene>
<dbReference type="InterPro" id="IPR004358">
    <property type="entry name" value="Sig_transdc_His_kin-like_C"/>
</dbReference>
<organism evidence="15 16">
    <name type="scientific">Isobaculum melis</name>
    <dbReference type="NCBI Taxonomy" id="142588"/>
    <lineage>
        <taxon>Bacteria</taxon>
        <taxon>Bacillati</taxon>
        <taxon>Bacillota</taxon>
        <taxon>Bacilli</taxon>
        <taxon>Lactobacillales</taxon>
        <taxon>Carnobacteriaceae</taxon>
        <taxon>Isobaculum</taxon>
    </lineage>
</organism>
<keyword evidence="6" id="KW-0808">Transferase</keyword>
<keyword evidence="16" id="KW-1185">Reference proteome</keyword>
<dbReference type="InterPro" id="IPR005467">
    <property type="entry name" value="His_kinase_dom"/>
</dbReference>
<dbReference type="Pfam" id="PF00672">
    <property type="entry name" value="HAMP"/>
    <property type="match status" value="1"/>
</dbReference>